<keyword evidence="3 6" id="KW-1133">Transmembrane helix</keyword>
<evidence type="ECO:0000256" key="1">
    <source>
        <dbReference type="ARBA" id="ARBA00004141"/>
    </source>
</evidence>
<name>A0A6J2JJI3_BOMMA</name>
<gene>
    <name evidence="8" type="primary">LOC114242468</name>
</gene>
<proteinExistence type="predicted"/>
<organism evidence="7 8">
    <name type="scientific">Bombyx mandarina</name>
    <name type="common">Wild silk moth</name>
    <name type="synonym">Wild silkworm</name>
    <dbReference type="NCBI Taxonomy" id="7092"/>
    <lineage>
        <taxon>Eukaryota</taxon>
        <taxon>Metazoa</taxon>
        <taxon>Ecdysozoa</taxon>
        <taxon>Arthropoda</taxon>
        <taxon>Hexapoda</taxon>
        <taxon>Insecta</taxon>
        <taxon>Pterygota</taxon>
        <taxon>Neoptera</taxon>
        <taxon>Endopterygota</taxon>
        <taxon>Lepidoptera</taxon>
        <taxon>Glossata</taxon>
        <taxon>Ditrysia</taxon>
        <taxon>Bombycoidea</taxon>
        <taxon>Bombycidae</taxon>
        <taxon>Bombycinae</taxon>
        <taxon>Bombyx</taxon>
    </lineage>
</organism>
<feature type="transmembrane region" description="Helical" evidence="6">
    <location>
        <begin position="106"/>
        <end position="126"/>
    </location>
</feature>
<keyword evidence="4 6" id="KW-0472">Membrane</keyword>
<dbReference type="SUPFAM" id="SSF103473">
    <property type="entry name" value="MFS general substrate transporter"/>
    <property type="match status" value="1"/>
</dbReference>
<dbReference type="Proteomes" id="UP000504629">
    <property type="component" value="Unplaced"/>
</dbReference>
<dbReference type="InterPro" id="IPR011701">
    <property type="entry name" value="MFS"/>
</dbReference>
<dbReference type="Gene3D" id="1.20.1250.20">
    <property type="entry name" value="MFS general substrate transporter like domains"/>
    <property type="match status" value="1"/>
</dbReference>
<dbReference type="InterPro" id="IPR003663">
    <property type="entry name" value="Sugar/inositol_transpt"/>
</dbReference>
<evidence type="ECO:0000256" key="4">
    <source>
        <dbReference type="ARBA" id="ARBA00023136"/>
    </source>
</evidence>
<feature type="transmembrane region" description="Helical" evidence="6">
    <location>
        <begin position="343"/>
        <end position="363"/>
    </location>
</feature>
<feature type="transmembrane region" description="Helical" evidence="6">
    <location>
        <begin position="534"/>
        <end position="552"/>
    </location>
</feature>
<dbReference type="GO" id="GO:0016020">
    <property type="term" value="C:membrane"/>
    <property type="evidence" value="ECO:0007669"/>
    <property type="project" value="UniProtKB-SubCell"/>
</dbReference>
<dbReference type="PANTHER" id="PTHR48021">
    <property type="match status" value="1"/>
</dbReference>
<dbReference type="Pfam" id="PF00083">
    <property type="entry name" value="Sugar_tr"/>
    <property type="match status" value="1"/>
</dbReference>
<dbReference type="PANTHER" id="PTHR48021:SF1">
    <property type="entry name" value="GH07001P-RELATED"/>
    <property type="match status" value="1"/>
</dbReference>
<dbReference type="InterPro" id="IPR050549">
    <property type="entry name" value="MFS_Trehalose_Transporter"/>
</dbReference>
<dbReference type="PRINTS" id="PR00171">
    <property type="entry name" value="SUGRTRNSPORT"/>
</dbReference>
<evidence type="ECO:0000313" key="7">
    <source>
        <dbReference type="Proteomes" id="UP000504629"/>
    </source>
</evidence>
<evidence type="ECO:0000256" key="3">
    <source>
        <dbReference type="ARBA" id="ARBA00022989"/>
    </source>
</evidence>
<feature type="transmembrane region" description="Helical" evidence="6">
    <location>
        <begin position="501"/>
        <end position="522"/>
    </location>
</feature>
<accession>A0A6J2JJI3</accession>
<dbReference type="KEGG" id="bman:114242468"/>
<protein>
    <submittedName>
        <fullName evidence="8">Facilitated trehalose transporter Tret1-like</fullName>
    </submittedName>
</protein>
<evidence type="ECO:0000256" key="6">
    <source>
        <dbReference type="SAM" id="Phobius"/>
    </source>
</evidence>
<feature type="transmembrane region" description="Helical" evidence="6">
    <location>
        <begin position="370"/>
        <end position="389"/>
    </location>
</feature>
<dbReference type="OrthoDB" id="4142200at2759"/>
<dbReference type="AlphaFoldDB" id="A0A6J2JJI3"/>
<sequence>MQRNRIERTASKQWRGSVRRIISATVYNLSCFTHGCSTGWVSGVLGNEALTGGAWLAALPCLVALPAAPFFAVLADARGRKAGAFCICISFILSWSLAAWCGPRGVWAARVAAGAGGAGALALAPLYCAEIAPRTRGLAAMPALACSCGILFAYAAGGMLSAHALSLSMAVPPSALLVSLIWLPETPSFLISIGRVQDAAKIICWFDGSDFREDLTDVIEQQEVRIRTSDCYGSRREAMRRQDSDAFQPMLKRSSGLESNSDKKTEQSACKELFRHRRSRRALLSCAVLICAAAGSGAGAVNSFAAAVLRHSSHAVPLLNMTAYNFTINDGSLPRPLFETSEAGAILCGAALVLGATIATITVDKLGRKMLLLWSCSGITCCLIVLGVYCDPHLRLHSWYSQRLWPYTDEDTQSKESIEAFNITSNVNYTKPWDYRIGVESENLTDSFMMSTKAARTHAEEQRMWAPVALLSTVLFLYNIGLGSVPFVLVSELFSINVRSLASSLLISWTWLSSFLLLRYYGTIAVSLGLHGTYYISASITFLASLYIFLVLPETKGKSQEQIEEILNGPMLVLRSTKKNQNQR</sequence>
<evidence type="ECO:0000313" key="8">
    <source>
        <dbReference type="RefSeq" id="XP_028029438.1"/>
    </source>
</evidence>
<dbReference type="GeneID" id="114242468"/>
<feature type="transmembrane region" description="Helical" evidence="6">
    <location>
        <begin position="82"/>
        <end position="100"/>
    </location>
</feature>
<keyword evidence="2 6" id="KW-0812">Transmembrane</keyword>
<dbReference type="InterPro" id="IPR005828">
    <property type="entry name" value="MFS_sugar_transport-like"/>
</dbReference>
<comment type="subcellular location">
    <subcellularLocation>
        <location evidence="1">Membrane</location>
        <topology evidence="1">Multi-pass membrane protein</topology>
    </subcellularLocation>
</comment>
<evidence type="ECO:0000256" key="5">
    <source>
        <dbReference type="ARBA" id="ARBA00023180"/>
    </source>
</evidence>
<dbReference type="Pfam" id="PF07690">
    <property type="entry name" value="MFS_1"/>
    <property type="match status" value="1"/>
</dbReference>
<keyword evidence="5" id="KW-0325">Glycoprotein</keyword>
<dbReference type="InterPro" id="IPR036259">
    <property type="entry name" value="MFS_trans_sf"/>
</dbReference>
<feature type="transmembrane region" description="Helical" evidence="6">
    <location>
        <begin position="53"/>
        <end position="75"/>
    </location>
</feature>
<dbReference type="RefSeq" id="XP_028029438.1">
    <property type="nucleotide sequence ID" value="XM_028173637.1"/>
</dbReference>
<feature type="transmembrane region" description="Helical" evidence="6">
    <location>
        <begin position="464"/>
        <end position="489"/>
    </location>
</feature>
<keyword evidence="7" id="KW-1185">Reference proteome</keyword>
<feature type="transmembrane region" description="Helical" evidence="6">
    <location>
        <begin position="282"/>
        <end position="309"/>
    </location>
</feature>
<feature type="transmembrane region" description="Helical" evidence="6">
    <location>
        <begin position="138"/>
        <end position="156"/>
    </location>
</feature>
<reference evidence="8" key="1">
    <citation type="submission" date="2025-08" db="UniProtKB">
        <authorList>
            <consortium name="RefSeq"/>
        </authorList>
    </citation>
    <scope>IDENTIFICATION</scope>
    <source>
        <tissue evidence="8">Silk gland</tissue>
    </source>
</reference>
<evidence type="ECO:0000256" key="2">
    <source>
        <dbReference type="ARBA" id="ARBA00022692"/>
    </source>
</evidence>
<dbReference type="GO" id="GO:0022857">
    <property type="term" value="F:transmembrane transporter activity"/>
    <property type="evidence" value="ECO:0007669"/>
    <property type="project" value="InterPro"/>
</dbReference>
<feature type="transmembrane region" description="Helical" evidence="6">
    <location>
        <begin position="21"/>
        <end position="41"/>
    </location>
</feature>